<dbReference type="GO" id="GO:0046872">
    <property type="term" value="F:metal ion binding"/>
    <property type="evidence" value="ECO:0007669"/>
    <property type="project" value="UniProtKB-KW"/>
</dbReference>
<dbReference type="Pfam" id="PF02677">
    <property type="entry name" value="QueH"/>
    <property type="match status" value="1"/>
</dbReference>
<dbReference type="HAMAP" id="MF_02089">
    <property type="entry name" value="QueH"/>
    <property type="match status" value="1"/>
</dbReference>
<dbReference type="InParanoid" id="T0Q9R1"/>
<keyword evidence="3" id="KW-0479">Metal-binding</keyword>
<dbReference type="GO" id="GO:0008616">
    <property type="term" value="P:tRNA queuosine(34) biosynthetic process"/>
    <property type="evidence" value="ECO:0007669"/>
    <property type="project" value="UniProtKB-KW"/>
</dbReference>
<protein>
    <recommendedName>
        <fullName evidence="12">Epoxyqueuosine reductase QueH</fullName>
    </recommendedName>
</protein>
<proteinExistence type="inferred from homology"/>
<keyword evidence="8" id="KW-1015">Disulfide bond</keyword>
<evidence type="ECO:0000256" key="2">
    <source>
        <dbReference type="ARBA" id="ARBA00022694"/>
    </source>
</evidence>
<dbReference type="GO" id="GO:0051539">
    <property type="term" value="F:4 iron, 4 sulfur cluster binding"/>
    <property type="evidence" value="ECO:0007669"/>
    <property type="project" value="UniProtKB-KW"/>
</dbReference>
<evidence type="ECO:0000313" key="10">
    <source>
        <dbReference type="EMBL" id="EQC31376.1"/>
    </source>
</evidence>
<keyword evidence="5" id="KW-0560">Oxidoreductase</keyword>
<dbReference type="OrthoDB" id="1448at2759"/>
<dbReference type="InterPro" id="IPR003828">
    <property type="entry name" value="QueH"/>
</dbReference>
<dbReference type="eggNOG" id="ENOG502RAQA">
    <property type="taxonomic scope" value="Eukaryota"/>
</dbReference>
<evidence type="ECO:0000313" key="11">
    <source>
        <dbReference type="Proteomes" id="UP000030762"/>
    </source>
</evidence>
<evidence type="ECO:0008006" key="12">
    <source>
        <dbReference type="Google" id="ProtNLM"/>
    </source>
</evidence>
<reference evidence="10 11" key="1">
    <citation type="submission" date="2012-04" db="EMBL/GenBank/DDBJ databases">
        <title>The Genome Sequence of Saprolegnia declina VS20.</title>
        <authorList>
            <consortium name="The Broad Institute Genome Sequencing Platform"/>
            <person name="Russ C."/>
            <person name="Nusbaum C."/>
            <person name="Tyler B."/>
            <person name="van West P."/>
            <person name="Dieguez-Uribeondo J."/>
            <person name="de Bruijn I."/>
            <person name="Tripathy S."/>
            <person name="Jiang R."/>
            <person name="Young S.K."/>
            <person name="Zeng Q."/>
            <person name="Gargeya S."/>
            <person name="Fitzgerald M."/>
            <person name="Haas B."/>
            <person name="Abouelleil A."/>
            <person name="Alvarado L."/>
            <person name="Arachchi H.M."/>
            <person name="Berlin A."/>
            <person name="Chapman S.B."/>
            <person name="Goldberg J."/>
            <person name="Griggs A."/>
            <person name="Gujja S."/>
            <person name="Hansen M."/>
            <person name="Howarth C."/>
            <person name="Imamovic A."/>
            <person name="Larimer J."/>
            <person name="McCowen C."/>
            <person name="Montmayeur A."/>
            <person name="Murphy C."/>
            <person name="Neiman D."/>
            <person name="Pearson M."/>
            <person name="Priest M."/>
            <person name="Roberts A."/>
            <person name="Saif S."/>
            <person name="Shea T."/>
            <person name="Sisk P."/>
            <person name="Sykes S."/>
            <person name="Wortman J."/>
            <person name="Nusbaum C."/>
            <person name="Birren B."/>
        </authorList>
    </citation>
    <scope>NUCLEOTIDE SEQUENCE [LARGE SCALE GENOMIC DNA]</scope>
    <source>
        <strain evidence="10 11">VS20</strain>
    </source>
</reference>
<accession>T0Q9R1</accession>
<keyword evidence="11" id="KW-1185">Reference proteome</keyword>
<organism evidence="10 11">
    <name type="scientific">Saprolegnia diclina (strain VS20)</name>
    <dbReference type="NCBI Taxonomy" id="1156394"/>
    <lineage>
        <taxon>Eukaryota</taxon>
        <taxon>Sar</taxon>
        <taxon>Stramenopiles</taxon>
        <taxon>Oomycota</taxon>
        <taxon>Saprolegniomycetes</taxon>
        <taxon>Saprolegniales</taxon>
        <taxon>Saprolegniaceae</taxon>
        <taxon>Saprolegnia</taxon>
    </lineage>
</organism>
<dbReference type="Proteomes" id="UP000030762">
    <property type="component" value="Unassembled WGS sequence"/>
</dbReference>
<dbReference type="STRING" id="1156394.T0Q9R1"/>
<dbReference type="AlphaFoldDB" id="T0Q9R1"/>
<keyword evidence="6" id="KW-0408">Iron</keyword>
<keyword evidence="9" id="KW-0676">Redox-active center</keyword>
<dbReference type="VEuPathDB" id="FungiDB:SDRG_10977"/>
<evidence type="ECO:0000256" key="9">
    <source>
        <dbReference type="ARBA" id="ARBA00023284"/>
    </source>
</evidence>
<evidence type="ECO:0000256" key="6">
    <source>
        <dbReference type="ARBA" id="ARBA00023004"/>
    </source>
</evidence>
<keyword evidence="4" id="KW-0671">Queuosine biosynthesis</keyword>
<evidence type="ECO:0000256" key="3">
    <source>
        <dbReference type="ARBA" id="ARBA00022723"/>
    </source>
</evidence>
<evidence type="ECO:0000256" key="1">
    <source>
        <dbReference type="ARBA" id="ARBA00022485"/>
    </source>
</evidence>
<dbReference type="GO" id="GO:0016491">
    <property type="term" value="F:oxidoreductase activity"/>
    <property type="evidence" value="ECO:0007669"/>
    <property type="project" value="UniProtKB-KW"/>
</dbReference>
<dbReference type="PANTHER" id="PTHR36701">
    <property type="entry name" value="EPOXYQUEUOSINE REDUCTASE QUEH"/>
    <property type="match status" value="1"/>
</dbReference>
<gene>
    <name evidence="10" type="ORF">SDRG_10977</name>
</gene>
<keyword evidence="1" id="KW-0004">4Fe-4S</keyword>
<keyword evidence="2" id="KW-0819">tRNA processing</keyword>
<sequence>MCEPTVTTLSAAAMPTDRHVLKYVQLRYDDGDNLICTDDAISEEEQALLAYTPTPAPRAKVLLHSCCAPCSGAMVEEMRYLMDLDITIFFYNPNIHPKREYEIRKDENIKYAIKHGIPFVDCDYDSDAWFKRMVGFELEPERGVRCSACFDMRMEVTAAYAVEHGFDYFTTTNATSRWKDELQVNLAGVRAALLYQKQRGAKLQFWVYNWRTDAMTRRKYEVSVDEKFYKQEYCGCSYSLRDSNVWRAQQGIPKVKIGGDTAGLGTRYFEDVEADEAEESQEVVDAFFRDANAHFGDEKRPKKYQEALQKSSAVFVGRQKSAENIDANNW</sequence>
<keyword evidence="7" id="KW-0411">Iron-sulfur</keyword>
<dbReference type="OMA" id="PCSGAMV"/>
<evidence type="ECO:0000256" key="7">
    <source>
        <dbReference type="ARBA" id="ARBA00023014"/>
    </source>
</evidence>
<dbReference type="EMBL" id="JH767169">
    <property type="protein sequence ID" value="EQC31376.1"/>
    <property type="molecule type" value="Genomic_DNA"/>
</dbReference>
<name>T0Q9R1_SAPDV</name>
<dbReference type="PANTHER" id="PTHR36701:SF1">
    <property type="entry name" value="EPOXYQUEUOSINE REDUCTASE QUEH"/>
    <property type="match status" value="1"/>
</dbReference>
<evidence type="ECO:0000256" key="5">
    <source>
        <dbReference type="ARBA" id="ARBA00023002"/>
    </source>
</evidence>
<dbReference type="GeneID" id="19951704"/>
<evidence type="ECO:0000256" key="4">
    <source>
        <dbReference type="ARBA" id="ARBA00022785"/>
    </source>
</evidence>
<evidence type="ECO:0000256" key="8">
    <source>
        <dbReference type="ARBA" id="ARBA00023157"/>
    </source>
</evidence>
<dbReference type="RefSeq" id="XP_008615217.1">
    <property type="nucleotide sequence ID" value="XM_008616995.1"/>
</dbReference>